<dbReference type="InterPro" id="IPR019554">
    <property type="entry name" value="Soluble_ligand-bd"/>
</dbReference>
<dbReference type="PANTHER" id="PTHR21180">
    <property type="entry name" value="ENDONUCLEASE/EXONUCLEASE/PHOSPHATASE FAMILY DOMAIN-CONTAINING PROTEIN 1"/>
    <property type="match status" value="1"/>
</dbReference>
<dbReference type="NCBIfam" id="TIGR00426">
    <property type="entry name" value="competence protein ComEA helix-hairpin-helix repeat region"/>
    <property type="match status" value="1"/>
</dbReference>
<protein>
    <submittedName>
        <fullName evidence="3">Helix-hairpin-helix domain-containing protein</fullName>
    </submittedName>
</protein>
<dbReference type="GO" id="GO:0003677">
    <property type="term" value="F:DNA binding"/>
    <property type="evidence" value="ECO:0007669"/>
    <property type="project" value="InterPro"/>
</dbReference>
<dbReference type="GO" id="GO:0006281">
    <property type="term" value="P:DNA repair"/>
    <property type="evidence" value="ECO:0007669"/>
    <property type="project" value="InterPro"/>
</dbReference>
<dbReference type="Proteomes" id="UP001198962">
    <property type="component" value="Unassembled WGS sequence"/>
</dbReference>
<dbReference type="GO" id="GO:0015627">
    <property type="term" value="C:type II protein secretion system complex"/>
    <property type="evidence" value="ECO:0007669"/>
    <property type="project" value="TreeGrafter"/>
</dbReference>
<dbReference type="InterPro" id="IPR051675">
    <property type="entry name" value="Endo/Exo/Phosphatase_dom_1"/>
</dbReference>
<feature type="domain" description="Helix-hairpin-helix DNA-binding motif class 1" evidence="2">
    <location>
        <begin position="263"/>
        <end position="282"/>
    </location>
</feature>
<evidence type="ECO:0000256" key="1">
    <source>
        <dbReference type="SAM" id="MobiDB-lite"/>
    </source>
</evidence>
<evidence type="ECO:0000313" key="3">
    <source>
        <dbReference type="EMBL" id="MCC2163509.1"/>
    </source>
</evidence>
<feature type="compositionally biased region" description="Polar residues" evidence="1">
    <location>
        <begin position="92"/>
        <end position="104"/>
    </location>
</feature>
<sequence length="285" mass="30202">MNQKESKPMGVSGILKWVVLAVFLLVAGCLFSCGASEVSMEIELSSTDADASDNVSDDKEAEDGQNVGEKALTEAPKKAGSEAFTKAGKENPTGNATATVTGENETAIEEGKEVKSECFVYVCGEVRSPGVYCMEEGQRIFEAVEQAGGFTDKAVREYLNLADEICDGMKIFVPNREQVQSGQIPPEGLVSYGFGDGSGVNAGNIASTIGAGKTGSGSASASARINLNTASKEELMTLRGVGSARAEDIIRYREKHGGFQKIEEIKKVSGIKETTFEKIKDQITV</sequence>
<dbReference type="InterPro" id="IPR010994">
    <property type="entry name" value="RuvA_2-like"/>
</dbReference>
<dbReference type="Pfam" id="PF10531">
    <property type="entry name" value="SLBB"/>
    <property type="match status" value="1"/>
</dbReference>
<comment type="caution">
    <text evidence="3">The sequence shown here is derived from an EMBL/GenBank/DDBJ whole genome shotgun (WGS) entry which is preliminary data.</text>
</comment>
<keyword evidence="4" id="KW-1185">Reference proteome</keyword>
<dbReference type="InterPro" id="IPR004509">
    <property type="entry name" value="Competence_ComEA_HhH"/>
</dbReference>
<gene>
    <name evidence="3" type="ORF">LKD32_01200</name>
</gene>
<dbReference type="Gene3D" id="3.10.560.10">
    <property type="entry name" value="Outer membrane lipoprotein wza domain like"/>
    <property type="match status" value="1"/>
</dbReference>
<dbReference type="GO" id="GO:0015628">
    <property type="term" value="P:protein secretion by the type II secretion system"/>
    <property type="evidence" value="ECO:0007669"/>
    <property type="project" value="TreeGrafter"/>
</dbReference>
<organism evidence="3 4">
    <name type="scientific">Brotaphodocola catenula</name>
    <dbReference type="NCBI Taxonomy" id="2885361"/>
    <lineage>
        <taxon>Bacteria</taxon>
        <taxon>Bacillati</taxon>
        <taxon>Bacillota</taxon>
        <taxon>Clostridia</taxon>
        <taxon>Lachnospirales</taxon>
        <taxon>Lachnospiraceae</taxon>
        <taxon>Brotaphodocola</taxon>
    </lineage>
</organism>
<dbReference type="RefSeq" id="WP_308450360.1">
    <property type="nucleotide sequence ID" value="NZ_JAJEPU010000002.1"/>
</dbReference>
<feature type="compositionally biased region" description="Basic and acidic residues" evidence="1">
    <location>
        <begin position="71"/>
        <end position="80"/>
    </location>
</feature>
<dbReference type="Pfam" id="PF12836">
    <property type="entry name" value="HHH_3"/>
    <property type="match status" value="1"/>
</dbReference>
<dbReference type="SMART" id="SM00278">
    <property type="entry name" value="HhH1"/>
    <property type="match status" value="2"/>
</dbReference>
<proteinExistence type="predicted"/>
<dbReference type="InterPro" id="IPR003583">
    <property type="entry name" value="Hlx-hairpin-Hlx_DNA-bd_motif"/>
</dbReference>
<dbReference type="SUPFAM" id="SSF47781">
    <property type="entry name" value="RuvA domain 2-like"/>
    <property type="match status" value="1"/>
</dbReference>
<accession>A0AAE3AP07</accession>
<feature type="region of interest" description="Disordered" evidence="1">
    <location>
        <begin position="46"/>
        <end position="104"/>
    </location>
</feature>
<name>A0AAE3AP07_9FIRM</name>
<evidence type="ECO:0000313" key="4">
    <source>
        <dbReference type="Proteomes" id="UP001198962"/>
    </source>
</evidence>
<dbReference type="PANTHER" id="PTHR21180:SF32">
    <property type="entry name" value="ENDONUCLEASE_EXONUCLEASE_PHOSPHATASE FAMILY DOMAIN-CONTAINING PROTEIN 1"/>
    <property type="match status" value="1"/>
</dbReference>
<dbReference type="EMBL" id="JAJEPU010000002">
    <property type="protein sequence ID" value="MCC2163509.1"/>
    <property type="molecule type" value="Genomic_DNA"/>
</dbReference>
<dbReference type="AlphaFoldDB" id="A0AAE3AP07"/>
<reference evidence="3" key="1">
    <citation type="submission" date="2021-10" db="EMBL/GenBank/DDBJ databases">
        <title>Anaerobic single-cell dispensing facilitates the cultivation of human gut bacteria.</title>
        <authorList>
            <person name="Afrizal A."/>
        </authorList>
    </citation>
    <scope>NUCLEOTIDE SEQUENCE</scope>
    <source>
        <strain evidence="3">CLA-AA-H274</strain>
    </source>
</reference>
<dbReference type="PROSITE" id="PS51257">
    <property type="entry name" value="PROKAR_LIPOPROTEIN"/>
    <property type="match status" value="1"/>
</dbReference>
<evidence type="ECO:0000259" key="2">
    <source>
        <dbReference type="SMART" id="SM00278"/>
    </source>
</evidence>
<dbReference type="Gene3D" id="1.10.150.280">
    <property type="entry name" value="AF1531-like domain"/>
    <property type="match status" value="1"/>
</dbReference>
<feature type="domain" description="Helix-hairpin-helix DNA-binding motif class 1" evidence="2">
    <location>
        <begin position="233"/>
        <end position="252"/>
    </location>
</feature>